<dbReference type="NCBIfam" id="TIGR04183">
    <property type="entry name" value="Por_Secre_tail"/>
    <property type="match status" value="1"/>
</dbReference>
<dbReference type="EMBL" id="FNXE01000056">
    <property type="protein sequence ID" value="SEI00741.1"/>
    <property type="molecule type" value="Genomic_DNA"/>
</dbReference>
<dbReference type="InterPro" id="IPR045474">
    <property type="entry name" value="GEVED"/>
</dbReference>
<dbReference type="CDD" id="cd00063">
    <property type="entry name" value="FN3"/>
    <property type="match status" value="1"/>
</dbReference>
<dbReference type="OrthoDB" id="1447704at2"/>
<dbReference type="Pfam" id="PF19081">
    <property type="entry name" value="Ig_7"/>
    <property type="match status" value="3"/>
</dbReference>
<dbReference type="Pfam" id="PF20009">
    <property type="entry name" value="GEVED"/>
    <property type="match status" value="1"/>
</dbReference>
<dbReference type="STRING" id="1159016.SAMN02927937_02689"/>
<dbReference type="InterPro" id="IPR003961">
    <property type="entry name" value="FN3_dom"/>
</dbReference>
<dbReference type="Pfam" id="PF18962">
    <property type="entry name" value="Por_Secre_tail"/>
    <property type="match status" value="1"/>
</dbReference>
<evidence type="ECO:0000313" key="5">
    <source>
        <dbReference type="Proteomes" id="UP000199634"/>
    </source>
</evidence>
<feature type="transmembrane region" description="Helical" evidence="2">
    <location>
        <begin position="42"/>
        <end position="61"/>
    </location>
</feature>
<evidence type="ECO:0000259" key="3">
    <source>
        <dbReference type="PROSITE" id="PS50853"/>
    </source>
</evidence>
<gene>
    <name evidence="4" type="ORF">SAMN02927937_02689</name>
</gene>
<evidence type="ECO:0000256" key="2">
    <source>
        <dbReference type="SAM" id="Phobius"/>
    </source>
</evidence>
<dbReference type="Gene3D" id="2.60.40.10">
    <property type="entry name" value="Immunoglobulins"/>
    <property type="match status" value="1"/>
</dbReference>
<organism evidence="4 5">
    <name type="scientific">Paenimyroides marinum</name>
    <dbReference type="NCBI Taxonomy" id="1159016"/>
    <lineage>
        <taxon>Bacteria</taxon>
        <taxon>Pseudomonadati</taxon>
        <taxon>Bacteroidota</taxon>
        <taxon>Flavobacteriia</taxon>
        <taxon>Flavobacteriales</taxon>
        <taxon>Flavobacteriaceae</taxon>
        <taxon>Paenimyroides</taxon>
    </lineage>
</organism>
<dbReference type="PROSITE" id="PS50853">
    <property type="entry name" value="FN3"/>
    <property type="match status" value="1"/>
</dbReference>
<dbReference type="Pfam" id="PF00041">
    <property type="entry name" value="fn3"/>
    <property type="match status" value="1"/>
</dbReference>
<keyword evidence="1" id="KW-0732">Signal</keyword>
<name>A0A1H6MN44_9FLAO</name>
<dbReference type="SUPFAM" id="SSF49265">
    <property type="entry name" value="Fibronectin type III"/>
    <property type="match status" value="1"/>
</dbReference>
<dbReference type="Proteomes" id="UP000199634">
    <property type="component" value="Unassembled WGS sequence"/>
</dbReference>
<dbReference type="RefSeq" id="WP_091102244.1">
    <property type="nucleotide sequence ID" value="NZ_FNXE01000056.1"/>
</dbReference>
<sequence length="1711" mass="181860">MKKNTQYSKFKIKWLNTWILIFNWINFLLLKSKTSITEAQNNSLAVLRLMFLCFLTVGSFTQSMAQTTINTNLAGTTSTGSGGNGITFGIENTNVGAQLLTDVGYYLTSSHSNTVYELWVSSTSLSGPQPTTYPAAGWTLVATVTTGTITGTGSIQPLFTGLTYIIPGNTTLRFALVKPNSGPQYAGSGSNIFSAGGVNLLLGNHQIAGQDVGYAATIANRYWAGSITFMPADPCTGQVSAGAATASVTDACGAVPFNLSLNGATLATGITYQWQSSPAGANTFTDIPGATNMNYTVNNQTAATDYRCILVCTNSNTTDTSTVVSVGQNPWNQCFCTPVYTTGCATYNLNSFVITGENGTSIDDLDTGCSSNTTDKGYDDRRSLFTPVDLIQEGTYPVQLNSTSTNTLLRASIWIDFNDNGTFEPSEQVLTDFTIVASPAFATTSIEIPASAAPGIHRMRVRMVYNTTGIDPCASYASGETHDYDVNILATNCYKPLDIQESDVTKNSVTVTIDPSTSNSGTVSYEYEVRESGAPGSGTTGLGVTGIATTNPFTITGLQPLTKYTIYVRTVCSSTDKSSWTWGPDITTMCDYPELIAAPGKTVCGPQEVDLTAIFDAGPVYWFDAETGGNLMHVGPNFTTPLLTSDTSYWVVAGDTISPSSFVGPVDTSIGAGGATNNSYLTYFTVNNNLTLYSVDVYPSTVGQNGVVGIYTSSNVLVASIPFTTTVSGSATAQTILIDIPLAPGDYYLKEDGSASLFRNTSGATFPYSIADLSITGTSFTTATYYYNFYNWQVGGGGCSSPMVEVKVEVEPKPAFELSTDKVTSCDGGSSEVVTITTNLGGYDTFVWTPSTGVSGDEVNGWTFSSTQEQDYVLSASQSNGICEHLKTVRVFASENPQADATLASTYDLCKNEVAELKALEAVPADVTIGMPTTTTSATSEMSAYVYSEVYSKQQYIYSAAELIAQGVTTAGYIDELSFETINSGAGLTSAEYTVRMMSTPNTTFGTTDFATGNFVTVFSRTNHAHTFQGLQTMTLDSPFYWDGQSNILVEITQERGTATGTNNAQTYYNTVSGSDVGIYTTSETDPDPLTGTVTNNRLNVKFGLTQAKVTWSPTTNLYLDAATTVQYTPGTDASTVYVISSGAMNQVYNATITAPTGCESVIPVTINVVDVTTPVVQSQTFCQATPVSDIVVTGGTSSTIYNFYDSATATTPITTISKTGTYYVEAVQGDCKSPRVAFTVTITTLALPNAQLTQYSCGSGTVADLVATGTSGAQIKWYDSATSTTPLALTTPLVNNTTYYASQTLGSCESGRIAVLVNVGQGPASLTPQTISVCGALNYGNVNLNQIAGSELVWYPSSTSQTPIPNTSQVVTGTYYVSQKVNGCESQRAQVIVTAQGSVPAPTATIQNICGSGTVAQLTAQILPNATAEWYSNATSTTPLALTTPLTSGTYYLSQRVGNCVSVKVPVAVRVTSTSAPAVTPITLCDGAQVGNIDLPTPTGVSYNWYLNSTSTTPLPLTDILQSGYYFVTRVENGCESVRTQVQVTINSRPNSPTGASPQTFNNYAEISNLIMNEPNVVWYATYEDAMNGVNPLQQNMPMVNGSTYYAVVIGTNGCPSLPTPVEVVIVLGVNDFDLSKLNYYPNPTSDLLTINYNEVITKVEVFDLNGRLVMTREFESETVQLDFGKLSSGTYMLNVKTKDSSQFIKIVRK</sequence>
<keyword evidence="5" id="KW-1185">Reference proteome</keyword>
<evidence type="ECO:0000313" key="4">
    <source>
        <dbReference type="EMBL" id="SEI00741.1"/>
    </source>
</evidence>
<dbReference type="InterPro" id="IPR044023">
    <property type="entry name" value="Ig_7"/>
</dbReference>
<dbReference type="InterPro" id="IPR026444">
    <property type="entry name" value="Secre_tail"/>
</dbReference>
<feature type="domain" description="Fibronectin type-III" evidence="3">
    <location>
        <begin position="495"/>
        <end position="591"/>
    </location>
</feature>
<dbReference type="InterPro" id="IPR036116">
    <property type="entry name" value="FN3_sf"/>
</dbReference>
<dbReference type="Gene3D" id="2.60.40.2700">
    <property type="match status" value="1"/>
</dbReference>
<proteinExistence type="predicted"/>
<dbReference type="InterPro" id="IPR013783">
    <property type="entry name" value="Ig-like_fold"/>
</dbReference>
<keyword evidence="2" id="KW-0812">Transmembrane</keyword>
<protein>
    <submittedName>
        <fullName evidence="4">Por secretion system C-terminal sorting domain-containing protein</fullName>
    </submittedName>
</protein>
<dbReference type="SMART" id="SM00060">
    <property type="entry name" value="FN3"/>
    <property type="match status" value="1"/>
</dbReference>
<reference evidence="4 5" key="1">
    <citation type="submission" date="2016-10" db="EMBL/GenBank/DDBJ databases">
        <authorList>
            <person name="de Groot N.N."/>
        </authorList>
    </citation>
    <scope>NUCLEOTIDE SEQUENCE [LARGE SCALE GENOMIC DNA]</scope>
    <source>
        <strain evidence="4 5">CGMCC 1.10825</strain>
    </source>
</reference>
<feature type="transmembrane region" description="Helical" evidence="2">
    <location>
        <begin position="12"/>
        <end position="30"/>
    </location>
</feature>
<keyword evidence="2" id="KW-1133">Transmembrane helix</keyword>
<keyword evidence="2" id="KW-0472">Membrane</keyword>
<evidence type="ECO:0000256" key="1">
    <source>
        <dbReference type="ARBA" id="ARBA00022729"/>
    </source>
</evidence>
<accession>A0A1H6MN44</accession>